<reference evidence="11" key="1">
    <citation type="submission" date="2020-02" db="EMBL/GenBank/DDBJ databases">
        <authorList>
            <person name="Palmer J.M."/>
        </authorList>
    </citation>
    <scope>NUCLEOTIDE SEQUENCE</scope>
    <source>
        <strain evidence="11">EPUS1.4</strain>
        <tissue evidence="11">Thallus</tissue>
    </source>
</reference>
<evidence type="ECO:0000256" key="5">
    <source>
        <dbReference type="ARBA" id="ARBA00022989"/>
    </source>
</evidence>
<evidence type="ECO:0000256" key="3">
    <source>
        <dbReference type="ARBA" id="ARBA00022692"/>
    </source>
</evidence>
<organism evidence="11 12">
    <name type="scientific">Endocarpon pusillum</name>
    <dbReference type="NCBI Taxonomy" id="364733"/>
    <lineage>
        <taxon>Eukaryota</taxon>
        <taxon>Fungi</taxon>
        <taxon>Dikarya</taxon>
        <taxon>Ascomycota</taxon>
        <taxon>Pezizomycotina</taxon>
        <taxon>Eurotiomycetes</taxon>
        <taxon>Chaetothyriomycetidae</taxon>
        <taxon>Verrucariales</taxon>
        <taxon>Verrucariaceae</taxon>
        <taxon>Endocarpon</taxon>
    </lineage>
</organism>
<feature type="transmembrane region" description="Helical" evidence="8">
    <location>
        <begin position="679"/>
        <end position="705"/>
    </location>
</feature>
<evidence type="ECO:0000256" key="2">
    <source>
        <dbReference type="ARBA" id="ARBA00010642"/>
    </source>
</evidence>
<accession>A0A8H7E0R6</accession>
<dbReference type="InterPro" id="IPR040241">
    <property type="entry name" value="TRP_Flc/Pkd2-like"/>
</dbReference>
<keyword evidence="3 8" id="KW-0812">Transmembrane</keyword>
<feature type="chain" id="PRO_5034525423" description="ML-like domain-containing protein" evidence="9">
    <location>
        <begin position="32"/>
        <end position="930"/>
    </location>
</feature>
<proteinExistence type="inferred from homology"/>
<keyword evidence="5 8" id="KW-1133">Transmembrane helix</keyword>
<dbReference type="SMART" id="SM01320">
    <property type="entry name" value="TRP_N"/>
    <property type="match status" value="1"/>
</dbReference>
<dbReference type="EMBL" id="JAACFV010000160">
    <property type="protein sequence ID" value="KAF7503833.1"/>
    <property type="molecule type" value="Genomic_DNA"/>
</dbReference>
<feature type="domain" description="ML-like" evidence="10">
    <location>
        <begin position="57"/>
        <end position="198"/>
    </location>
</feature>
<dbReference type="Pfam" id="PF14558">
    <property type="entry name" value="TRP_N"/>
    <property type="match status" value="1"/>
</dbReference>
<evidence type="ECO:0000256" key="7">
    <source>
        <dbReference type="SAM" id="MobiDB-lite"/>
    </source>
</evidence>
<feature type="transmembrane region" description="Helical" evidence="8">
    <location>
        <begin position="648"/>
        <end position="667"/>
    </location>
</feature>
<evidence type="ECO:0000259" key="10">
    <source>
        <dbReference type="SMART" id="SM01320"/>
    </source>
</evidence>
<dbReference type="GO" id="GO:0055085">
    <property type="term" value="P:transmembrane transport"/>
    <property type="evidence" value="ECO:0007669"/>
    <property type="project" value="TreeGrafter"/>
</dbReference>
<feature type="region of interest" description="Disordered" evidence="7">
    <location>
        <begin position="736"/>
        <end position="762"/>
    </location>
</feature>
<dbReference type="InterPro" id="IPR032800">
    <property type="entry name" value="TRP_N"/>
</dbReference>
<feature type="compositionally biased region" description="Basic and acidic residues" evidence="7">
    <location>
        <begin position="864"/>
        <end position="874"/>
    </location>
</feature>
<evidence type="ECO:0000256" key="8">
    <source>
        <dbReference type="SAM" id="Phobius"/>
    </source>
</evidence>
<feature type="transmembrane region" description="Helical" evidence="8">
    <location>
        <begin position="617"/>
        <end position="636"/>
    </location>
</feature>
<feature type="region of interest" description="Disordered" evidence="7">
    <location>
        <begin position="864"/>
        <end position="930"/>
    </location>
</feature>
<gene>
    <name evidence="11" type="ORF">GJ744_003223</name>
</gene>
<evidence type="ECO:0000313" key="11">
    <source>
        <dbReference type="EMBL" id="KAF7503833.1"/>
    </source>
</evidence>
<keyword evidence="6 8" id="KW-0472">Membrane</keyword>
<dbReference type="OrthoDB" id="5377623at2759"/>
<feature type="compositionally biased region" description="Pro residues" evidence="7">
    <location>
        <begin position="742"/>
        <end position="758"/>
    </location>
</feature>
<feature type="transmembrane region" description="Helical" evidence="8">
    <location>
        <begin position="236"/>
        <end position="259"/>
    </location>
</feature>
<feature type="transmembrane region" description="Helical" evidence="8">
    <location>
        <begin position="201"/>
        <end position="224"/>
    </location>
</feature>
<keyword evidence="12" id="KW-1185">Reference proteome</keyword>
<feature type="transmembrane region" description="Helical" evidence="8">
    <location>
        <begin position="401"/>
        <end position="423"/>
    </location>
</feature>
<evidence type="ECO:0000256" key="9">
    <source>
        <dbReference type="SAM" id="SignalP"/>
    </source>
</evidence>
<sequence length="930" mass="103447">MTRPRMSHLQTCSGILVLLISFLYFSSLSSAASTEKKYITATDANGDRVYLEDNRRPALYTQNFGDCQGDSLINVTRFDAAYYRDNMTILFHLAGNTALTNESLMLYIGVYAYGEPRFDLTFNPCNANIYSLCPLNASVPIEANGIIPISQADVSGIPPLALTIPDFEGQAILRIFANSTQSQIGCYSALVTNGATFSHPVAIGTVLGIFALVAVISSIATTVYGDGVPETRKHYAHSLSVFVVFAVFHHIFFTGALSVNWPSVLVAFWSNYAWSAGMIFSSPMQNSINQFLGENRGNISMVGAAASGVANDNLGGGYQISQIYKRATAIPFQTFEGIGQMLRPRSFEHTLARRDLLNSTSGFSWYGRPVRPGLPLPGNFSGFAGTVAEEDIPASNAFMTAFLWFLVLLLCIAAGVFAAKCVIEGLDRLRMLKTPRLAYFRANWLNFLFASLERTLLISFFMFMFLTMFQFTLGGSARVLAIAAIVFVLFFVGMAGAAAYAVYYRLRSSKHASEADRLNVERKKILGIIPWFGVVRESTFKEKDETKVLTGSLPWWRIRFVSDTPGRPSIHEDEDYARKFGWLASRFRQSKWWFFALWLLYEFIRACFYGGAAGHALTQVFGLLVVEFIAFVAIIFLKPFEGKRLNLLMVYVLGFSKVATVALSSAFDTRFNLQRIPTTIIGIVIIVIQGILTILLLVAIVLGAISSYMSLTRNRTEFMPKKWAGLRTRYFAHIEQTSSDQPAPPSQPPSPLPMPTEPTEPYFKVGSVRRQPKIEDDDNNVDLEDVNESKTSLSQGIMTSRHQSCAHSIRSQTSVSNLPYGARRHRASWSSRDLQQDLYNEERIYPVLHSQMSDASIRDNTARGRAHSLMDRTPSRTATPPFHSRTNTPEILGEKQRNRRSMSSTGFGKIQESKVDAGSKTSAKQEEAGR</sequence>
<comment type="subcellular location">
    <subcellularLocation>
        <location evidence="1">Membrane</location>
        <topology evidence="1">Multi-pass membrane protein</topology>
    </subcellularLocation>
</comment>
<dbReference type="GO" id="GO:0009272">
    <property type="term" value="P:fungal-type cell wall biogenesis"/>
    <property type="evidence" value="ECO:0007669"/>
    <property type="project" value="TreeGrafter"/>
</dbReference>
<feature type="transmembrane region" description="Helical" evidence="8">
    <location>
        <begin position="444"/>
        <end position="467"/>
    </location>
</feature>
<feature type="signal peptide" evidence="9">
    <location>
        <begin position="1"/>
        <end position="31"/>
    </location>
</feature>
<dbReference type="InterPro" id="IPR010308">
    <property type="entry name" value="TRP_C"/>
</dbReference>
<dbReference type="Pfam" id="PF06011">
    <property type="entry name" value="TRP"/>
    <property type="match status" value="1"/>
</dbReference>
<feature type="compositionally biased region" description="Basic and acidic residues" evidence="7">
    <location>
        <begin position="911"/>
        <end position="930"/>
    </location>
</feature>
<evidence type="ECO:0000256" key="6">
    <source>
        <dbReference type="ARBA" id="ARBA00023136"/>
    </source>
</evidence>
<evidence type="ECO:0000313" key="12">
    <source>
        <dbReference type="Proteomes" id="UP000606974"/>
    </source>
</evidence>
<dbReference type="PANTHER" id="PTHR31145">
    <property type="entry name" value="INTEGRAL MEMBRANE PROTEIN (AFU_ORTHOLOGUE AFUA_7G01610)"/>
    <property type="match status" value="1"/>
</dbReference>
<dbReference type="GO" id="GO:0016020">
    <property type="term" value="C:membrane"/>
    <property type="evidence" value="ECO:0007669"/>
    <property type="project" value="UniProtKB-SubCell"/>
</dbReference>
<dbReference type="AlphaFoldDB" id="A0A8H7E0R6"/>
<evidence type="ECO:0000256" key="1">
    <source>
        <dbReference type="ARBA" id="ARBA00004141"/>
    </source>
</evidence>
<comment type="caution">
    <text evidence="11">The sequence shown here is derived from an EMBL/GenBank/DDBJ whole genome shotgun (WGS) entry which is preliminary data.</text>
</comment>
<name>A0A8H7E0R6_9EURO</name>
<feature type="transmembrane region" description="Helical" evidence="8">
    <location>
        <begin position="479"/>
        <end position="503"/>
    </location>
</feature>
<comment type="similarity">
    <text evidence="2">Belongs to the transient receptor potential (TRP) ion channel family.</text>
</comment>
<dbReference type="PANTHER" id="PTHR31145:SF7">
    <property type="entry name" value="TRP-LIKE ION CHANNEL"/>
    <property type="match status" value="1"/>
</dbReference>
<keyword evidence="4 9" id="KW-0732">Signal</keyword>
<evidence type="ECO:0000256" key="4">
    <source>
        <dbReference type="ARBA" id="ARBA00022729"/>
    </source>
</evidence>
<protein>
    <recommendedName>
        <fullName evidence="10">ML-like domain-containing protein</fullName>
    </recommendedName>
</protein>
<dbReference type="Proteomes" id="UP000606974">
    <property type="component" value="Unassembled WGS sequence"/>
</dbReference>